<dbReference type="PANTHER" id="PTHR38790">
    <property type="entry name" value="2EXR DOMAIN-CONTAINING PROTEIN-RELATED"/>
    <property type="match status" value="1"/>
</dbReference>
<feature type="non-terminal residue" evidence="1">
    <location>
        <position position="173"/>
    </location>
</feature>
<gene>
    <name evidence="1" type="ORF">BU23DRAFT_406350</name>
</gene>
<reference evidence="1" key="1">
    <citation type="journal article" date="2020" name="Stud. Mycol.">
        <title>101 Dothideomycetes genomes: a test case for predicting lifestyles and emergence of pathogens.</title>
        <authorList>
            <person name="Haridas S."/>
            <person name="Albert R."/>
            <person name="Binder M."/>
            <person name="Bloem J."/>
            <person name="Labutti K."/>
            <person name="Salamov A."/>
            <person name="Andreopoulos B."/>
            <person name="Baker S."/>
            <person name="Barry K."/>
            <person name="Bills G."/>
            <person name="Bluhm B."/>
            <person name="Cannon C."/>
            <person name="Castanera R."/>
            <person name="Culley D."/>
            <person name="Daum C."/>
            <person name="Ezra D."/>
            <person name="Gonzalez J."/>
            <person name="Henrissat B."/>
            <person name="Kuo A."/>
            <person name="Liang C."/>
            <person name="Lipzen A."/>
            <person name="Lutzoni F."/>
            <person name="Magnuson J."/>
            <person name="Mondo S."/>
            <person name="Nolan M."/>
            <person name="Ohm R."/>
            <person name="Pangilinan J."/>
            <person name="Park H.-J."/>
            <person name="Ramirez L."/>
            <person name="Alfaro M."/>
            <person name="Sun H."/>
            <person name="Tritt A."/>
            <person name="Yoshinaga Y."/>
            <person name="Zwiers L.-H."/>
            <person name="Turgeon B."/>
            <person name="Goodwin S."/>
            <person name="Spatafora J."/>
            <person name="Crous P."/>
            <person name="Grigoriev I."/>
        </authorList>
    </citation>
    <scope>NUCLEOTIDE SEQUENCE</scope>
    <source>
        <strain evidence="1">CBS 107.79</strain>
    </source>
</reference>
<dbReference type="EMBL" id="ML976737">
    <property type="protein sequence ID" value="KAF1967071.1"/>
    <property type="molecule type" value="Genomic_DNA"/>
</dbReference>
<sequence>LSGEHGNRMQRIWWSRNGKHFPLMCLPRELRALIYRHALETYVYPQENLGTIKHVRPSDGDFCREAGRQASEAPNYSLLRVSKQVYAEAKAAPWRGTPKHFVCPQQTEDVIINANVGPAYNWLTKLHLNFSLDDHYDFLGIKIEPFLHIRSQDSRSALLKSISNLEEVEFFFR</sequence>
<evidence type="ECO:0000313" key="1">
    <source>
        <dbReference type="EMBL" id="KAF1967071.1"/>
    </source>
</evidence>
<dbReference type="OrthoDB" id="5335493at2759"/>
<dbReference type="AlphaFoldDB" id="A0A6A5UQ60"/>
<dbReference type="Proteomes" id="UP000800036">
    <property type="component" value="Unassembled WGS sequence"/>
</dbReference>
<dbReference type="PANTHER" id="PTHR38790:SF9">
    <property type="entry name" value="F-BOX DOMAIN-CONTAINING PROTEIN"/>
    <property type="match status" value="1"/>
</dbReference>
<accession>A0A6A5UQ60</accession>
<protein>
    <submittedName>
        <fullName evidence="1">Uncharacterized protein</fullName>
    </submittedName>
</protein>
<feature type="non-terminal residue" evidence="1">
    <location>
        <position position="1"/>
    </location>
</feature>
<keyword evidence="2" id="KW-1185">Reference proteome</keyword>
<evidence type="ECO:0000313" key="2">
    <source>
        <dbReference type="Proteomes" id="UP000800036"/>
    </source>
</evidence>
<proteinExistence type="predicted"/>
<name>A0A6A5UQ60_9PLEO</name>
<organism evidence="1 2">
    <name type="scientific">Bimuria novae-zelandiae CBS 107.79</name>
    <dbReference type="NCBI Taxonomy" id="1447943"/>
    <lineage>
        <taxon>Eukaryota</taxon>
        <taxon>Fungi</taxon>
        <taxon>Dikarya</taxon>
        <taxon>Ascomycota</taxon>
        <taxon>Pezizomycotina</taxon>
        <taxon>Dothideomycetes</taxon>
        <taxon>Pleosporomycetidae</taxon>
        <taxon>Pleosporales</taxon>
        <taxon>Massarineae</taxon>
        <taxon>Didymosphaeriaceae</taxon>
        <taxon>Bimuria</taxon>
    </lineage>
</organism>